<reference evidence="2 3" key="1">
    <citation type="submission" date="2021-02" db="EMBL/GenBank/DDBJ databases">
        <title>Genome assembly of Pseudopithomyces chartarum.</title>
        <authorList>
            <person name="Jauregui R."/>
            <person name="Singh J."/>
            <person name="Voisey C."/>
        </authorList>
    </citation>
    <scope>NUCLEOTIDE SEQUENCE [LARGE SCALE GENOMIC DNA]</scope>
    <source>
        <strain evidence="2 3">AGR01</strain>
    </source>
</reference>
<dbReference type="PANTHER" id="PTHR42085:SF2">
    <property type="entry name" value="F-BOX DOMAIN-CONTAINING PROTEIN"/>
    <property type="match status" value="1"/>
</dbReference>
<accession>A0AAN6LUC3</accession>
<dbReference type="PANTHER" id="PTHR42085">
    <property type="entry name" value="F-BOX DOMAIN-CONTAINING PROTEIN"/>
    <property type="match status" value="1"/>
</dbReference>
<comment type="caution">
    <text evidence="2">The sequence shown here is derived from an EMBL/GenBank/DDBJ whole genome shotgun (WGS) entry which is preliminary data.</text>
</comment>
<feature type="domain" description="DUF7730" evidence="1">
    <location>
        <begin position="85"/>
        <end position="198"/>
    </location>
</feature>
<name>A0AAN6LUC3_9PLEO</name>
<organism evidence="2 3">
    <name type="scientific">Pseudopithomyces chartarum</name>
    <dbReference type="NCBI Taxonomy" id="1892770"/>
    <lineage>
        <taxon>Eukaryota</taxon>
        <taxon>Fungi</taxon>
        <taxon>Dikarya</taxon>
        <taxon>Ascomycota</taxon>
        <taxon>Pezizomycotina</taxon>
        <taxon>Dothideomycetes</taxon>
        <taxon>Pleosporomycetidae</taxon>
        <taxon>Pleosporales</taxon>
        <taxon>Massarineae</taxon>
        <taxon>Didymosphaeriaceae</taxon>
        <taxon>Pseudopithomyces</taxon>
    </lineage>
</organism>
<evidence type="ECO:0000259" key="1">
    <source>
        <dbReference type="Pfam" id="PF24864"/>
    </source>
</evidence>
<protein>
    <recommendedName>
        <fullName evidence="1">DUF7730 domain-containing protein</fullName>
    </recommendedName>
</protein>
<keyword evidence="3" id="KW-1185">Reference proteome</keyword>
<evidence type="ECO:0000313" key="3">
    <source>
        <dbReference type="Proteomes" id="UP001280581"/>
    </source>
</evidence>
<sequence>MSKRTRVTIALAFAASTNNAQRAVNYAEPPDLSNDDVGTLEIEQAQNKRRKIDPLAPASALVSSVPKKQRKASKGKKLDETKFEFLKLPGEIRNRIYGYAFTSELPINIMRDQGDPSEGRDVQFFTGKTFRHLTQKQKQKQKKQKDIAWHFLGVCKQIHKEATPLMYQYNLFKICFHETLMGFIDQYPMHISNLRQLNAWLRIDKKRGLSSDVRGILDNPGLANLEKLDIVVETKEKTLEGAAQKFYDVARVWIKRIGQREDDQYAALKILHVRNVVLFHSSRNIWVGPEWNGPFMEALKDIMAEDYGHLEPGIESQA</sequence>
<dbReference type="InterPro" id="IPR038883">
    <property type="entry name" value="AN11006-like"/>
</dbReference>
<dbReference type="InterPro" id="IPR056632">
    <property type="entry name" value="DUF7730"/>
</dbReference>
<evidence type="ECO:0000313" key="2">
    <source>
        <dbReference type="EMBL" id="KAK3203278.1"/>
    </source>
</evidence>
<dbReference type="Pfam" id="PF24864">
    <property type="entry name" value="DUF7730"/>
    <property type="match status" value="1"/>
</dbReference>
<dbReference type="Proteomes" id="UP001280581">
    <property type="component" value="Unassembled WGS sequence"/>
</dbReference>
<dbReference type="AlphaFoldDB" id="A0AAN6LUC3"/>
<dbReference type="EMBL" id="WVTA01000011">
    <property type="protein sequence ID" value="KAK3203278.1"/>
    <property type="molecule type" value="Genomic_DNA"/>
</dbReference>
<gene>
    <name evidence="2" type="ORF">GRF29_112g752755</name>
</gene>
<proteinExistence type="predicted"/>